<keyword evidence="3 7" id="KW-0805">Transcription regulation</keyword>
<comment type="function">
    <text evidence="7">Component of the Mediator complex, a coactivator involved in the regulated transcription of nearly all RNA polymerase II-dependent genes. Mediator functions as a bridge to convey information from gene-specific regulatory proteins to the basal RNA polymerase II transcription machinery. Mediator is recruited to promoters by direct interactions with regulatory proteins and serves as a scaffold for the assembly of a functional preinitiation complex with RNA polymerase II and the general transcription factors.</text>
</comment>
<protein>
    <recommendedName>
        <fullName evidence="7">Mediator of RNA polymerase II transcription subunit 14</fullName>
    </recommendedName>
    <alternativeName>
        <fullName evidence="7">Mediator complex subunit 14</fullName>
    </alternativeName>
</protein>
<dbReference type="GO" id="GO:0006357">
    <property type="term" value="P:regulation of transcription by RNA polymerase II"/>
    <property type="evidence" value="ECO:0007669"/>
    <property type="project" value="InterPro"/>
</dbReference>
<dbReference type="PANTHER" id="PTHR12809">
    <property type="entry name" value="MEDIATOR COMPLEX SUBUNIT"/>
    <property type="match status" value="1"/>
</dbReference>
<organism evidence="9 10">
    <name type="scientific">Operophtera brumata</name>
    <name type="common">Winter moth</name>
    <name type="synonym">Phalaena brumata</name>
    <dbReference type="NCBI Taxonomy" id="104452"/>
    <lineage>
        <taxon>Eukaryota</taxon>
        <taxon>Metazoa</taxon>
        <taxon>Ecdysozoa</taxon>
        <taxon>Arthropoda</taxon>
        <taxon>Hexapoda</taxon>
        <taxon>Insecta</taxon>
        <taxon>Pterygota</taxon>
        <taxon>Neoptera</taxon>
        <taxon>Endopterygota</taxon>
        <taxon>Lepidoptera</taxon>
        <taxon>Glossata</taxon>
        <taxon>Ditrysia</taxon>
        <taxon>Geometroidea</taxon>
        <taxon>Geometridae</taxon>
        <taxon>Larentiinae</taxon>
        <taxon>Operophtera</taxon>
    </lineage>
</organism>
<dbReference type="GO" id="GO:0070847">
    <property type="term" value="C:core mediator complex"/>
    <property type="evidence" value="ECO:0007669"/>
    <property type="project" value="TreeGrafter"/>
</dbReference>
<name>A0A0L7KQX9_OPEBR</name>
<keyword evidence="6 7" id="KW-0539">Nucleus</keyword>
<evidence type="ECO:0000256" key="5">
    <source>
        <dbReference type="ARBA" id="ARBA00023163"/>
    </source>
</evidence>
<evidence type="ECO:0000256" key="1">
    <source>
        <dbReference type="ARBA" id="ARBA00004123"/>
    </source>
</evidence>
<evidence type="ECO:0000256" key="4">
    <source>
        <dbReference type="ARBA" id="ARBA00023159"/>
    </source>
</evidence>
<proteinExistence type="inferred from homology"/>
<reference evidence="9 10" key="1">
    <citation type="journal article" date="2015" name="Genome Biol. Evol.">
        <title>The genome of winter moth (Operophtera brumata) provides a genomic perspective on sexual dimorphism and phenology.</title>
        <authorList>
            <person name="Derks M.F."/>
            <person name="Smit S."/>
            <person name="Salis L."/>
            <person name="Schijlen E."/>
            <person name="Bossers A."/>
            <person name="Mateman C."/>
            <person name="Pijl A.S."/>
            <person name="de Ridder D."/>
            <person name="Groenen M.A."/>
            <person name="Visser M.E."/>
            <person name="Megens H.J."/>
        </authorList>
    </citation>
    <scope>NUCLEOTIDE SEQUENCE [LARGE SCALE GENOMIC DNA]</scope>
    <source>
        <strain evidence="9">WM2013NL</strain>
        <tissue evidence="9">Head and thorax</tissue>
    </source>
</reference>
<keyword evidence="4 7" id="KW-0010">Activator</keyword>
<accession>A0A0L7KQX9</accession>
<keyword evidence="10" id="KW-1185">Reference proteome</keyword>
<dbReference type="PANTHER" id="PTHR12809:SF2">
    <property type="entry name" value="MEDIATOR OF RNA POLYMERASE II TRANSCRIPTION SUBUNIT 14"/>
    <property type="match status" value="1"/>
</dbReference>
<evidence type="ECO:0000256" key="3">
    <source>
        <dbReference type="ARBA" id="ARBA00023015"/>
    </source>
</evidence>
<dbReference type="InterPro" id="IPR013947">
    <property type="entry name" value="Mediator_Med14"/>
</dbReference>
<evidence type="ECO:0000256" key="2">
    <source>
        <dbReference type="ARBA" id="ARBA00007813"/>
    </source>
</evidence>
<comment type="subcellular location">
    <subcellularLocation>
        <location evidence="1 7">Nucleus</location>
    </subcellularLocation>
</comment>
<dbReference type="GO" id="GO:0003712">
    <property type="term" value="F:transcription coregulator activity"/>
    <property type="evidence" value="ECO:0007669"/>
    <property type="project" value="UniProtKB-UniRule"/>
</dbReference>
<feature type="non-terminal residue" evidence="9">
    <location>
        <position position="256"/>
    </location>
</feature>
<dbReference type="Pfam" id="PF08638">
    <property type="entry name" value="Med14"/>
    <property type="match status" value="1"/>
</dbReference>
<gene>
    <name evidence="9" type="ORF">OBRU01_22795</name>
</gene>
<dbReference type="EMBL" id="JTDY01007171">
    <property type="protein sequence ID" value="KOB65414.1"/>
    <property type="molecule type" value="Genomic_DNA"/>
</dbReference>
<sequence>MVPVAIEGCTQGAEGGGARGGSISLALLIDFIVQRTYDELTVLAELLPRKTDMERKIEIYKFSARTRQLFVRLLALVKWASSATKVDRSAHIMAFLDKQALLFVETADVLARVARETLVHARLPTFHMAAAVEVLTLGTYSRLPAVVRERLVPPPPLTASERRTTLRSLAHVVENGRATFTVGQEYSVSLTVMEGKPLVHSSQLAWLRGVAQARLAAAGLSGALTALRYFCRSLSLELLYTQTLRLCRDRLSRHLQ</sequence>
<comment type="caution">
    <text evidence="9">The sequence shown here is derived from an EMBL/GenBank/DDBJ whole genome shotgun (WGS) entry which is preliminary data.</text>
</comment>
<dbReference type="InterPro" id="IPR055122">
    <property type="entry name" value="Med14_N"/>
</dbReference>
<keyword evidence="5 7" id="KW-0804">Transcription</keyword>
<evidence type="ECO:0000313" key="9">
    <source>
        <dbReference type="EMBL" id="KOB65414.1"/>
    </source>
</evidence>
<dbReference type="Proteomes" id="UP000037510">
    <property type="component" value="Unassembled WGS sequence"/>
</dbReference>
<dbReference type="GO" id="GO:0016592">
    <property type="term" value="C:mediator complex"/>
    <property type="evidence" value="ECO:0007669"/>
    <property type="project" value="UniProtKB-UniRule"/>
</dbReference>
<evidence type="ECO:0000259" key="8">
    <source>
        <dbReference type="Pfam" id="PF08638"/>
    </source>
</evidence>
<dbReference type="AlphaFoldDB" id="A0A0L7KQX9"/>
<evidence type="ECO:0000313" key="10">
    <source>
        <dbReference type="Proteomes" id="UP000037510"/>
    </source>
</evidence>
<feature type="domain" description="Mediator complex subunit MED14 N-terminal" evidence="8">
    <location>
        <begin position="23"/>
        <end position="173"/>
    </location>
</feature>
<comment type="subunit">
    <text evidence="7">Component of the Mediator complex.</text>
</comment>
<dbReference type="STRING" id="104452.A0A0L7KQX9"/>
<evidence type="ECO:0000256" key="7">
    <source>
        <dbReference type="RuleBase" id="RU365082"/>
    </source>
</evidence>
<comment type="similarity">
    <text evidence="2 7">Belongs to the Mediator complex subunit 14 family.</text>
</comment>
<evidence type="ECO:0000256" key="6">
    <source>
        <dbReference type="ARBA" id="ARBA00023242"/>
    </source>
</evidence>